<dbReference type="AlphaFoldDB" id="A0A4Y1MZY5"/>
<reference evidence="2" key="1">
    <citation type="submission" date="2017-12" db="EMBL/GenBank/DDBJ databases">
        <authorList>
            <person name="Martens C."/>
            <person name="Dahlstrom E."/>
            <person name="Barbian K."/>
            <person name="Sykora L."/>
            <person name="Ricklefs S."/>
            <person name="Bruno D."/>
            <person name="Anzick I."/>
            <person name="Myles I."/>
            <person name="Datta S.K."/>
        </authorList>
    </citation>
    <scope>NUCLEOTIDE SEQUENCE</scope>
    <source>
        <strain evidence="2">AD2</strain>
    </source>
</reference>
<evidence type="ECO:0000256" key="1">
    <source>
        <dbReference type="SAM" id="MobiDB-lite"/>
    </source>
</evidence>
<name>A0A4Y1MZY5_9PROT</name>
<proteinExistence type="predicted"/>
<sequence>MGTEKGGTPPELGGKLPHSQIDVGAQPRHASLLTEALRREARRERGAVKRLMRWSGASEGAVKAWLRGDSQPRADHLIALMAHSDQILEAVLAAAGRASTIPVAELIVVRRLIGEAASRLDALVIGL</sequence>
<feature type="region of interest" description="Disordered" evidence="1">
    <location>
        <begin position="1"/>
        <end position="24"/>
    </location>
</feature>
<protein>
    <submittedName>
        <fullName evidence="2">Uncharacterized protein</fullName>
    </submittedName>
</protein>
<evidence type="ECO:0000313" key="2">
    <source>
        <dbReference type="EMBL" id="AWV23380.1"/>
    </source>
</evidence>
<organism evidence="2">
    <name type="scientific">Roseomonas mucosa</name>
    <dbReference type="NCBI Taxonomy" id="207340"/>
    <lineage>
        <taxon>Bacteria</taxon>
        <taxon>Pseudomonadati</taxon>
        <taxon>Pseudomonadota</taxon>
        <taxon>Alphaproteobacteria</taxon>
        <taxon>Acetobacterales</taxon>
        <taxon>Roseomonadaceae</taxon>
        <taxon>Roseomonas</taxon>
    </lineage>
</organism>
<gene>
    <name evidence="2" type="ORF">RADP37_05555</name>
</gene>
<accession>A0A4Y1MZY5</accession>
<dbReference type="EMBL" id="CP025189">
    <property type="protein sequence ID" value="AWV23380.1"/>
    <property type="molecule type" value="Genomic_DNA"/>
</dbReference>